<dbReference type="PANTHER" id="PTHR34472">
    <property type="entry name" value="SULFUR CARRIER PROTEIN THIS"/>
    <property type="match status" value="1"/>
</dbReference>
<protein>
    <submittedName>
        <fullName evidence="1">Thiamine biosynthesis protein ThiS</fullName>
    </submittedName>
</protein>
<dbReference type="AlphaFoldDB" id="A0A098Y6M9"/>
<accession>A0A098Y6M9</accession>
<dbReference type="CDD" id="cd00565">
    <property type="entry name" value="Ubl_ThiS"/>
    <property type="match status" value="1"/>
</dbReference>
<evidence type="ECO:0000313" key="1">
    <source>
        <dbReference type="EMBL" id="KGH46543.1"/>
    </source>
</evidence>
<dbReference type="Pfam" id="PF02597">
    <property type="entry name" value="ThiS"/>
    <property type="match status" value="1"/>
</dbReference>
<dbReference type="PANTHER" id="PTHR34472:SF1">
    <property type="entry name" value="SULFUR CARRIER PROTEIN THIS"/>
    <property type="match status" value="1"/>
</dbReference>
<dbReference type="STRING" id="1522368.IN07_11765"/>
<sequence length="68" mass="6946">MTISLTVNGDPVELADGTTVAALVADRTSGHDRVAVARNGDVVPRSSWTTTELSPGDRLEVLAPTAGG</sequence>
<dbReference type="RefSeq" id="WP_036335950.1">
    <property type="nucleotide sequence ID" value="NZ_JPMX01000046.1"/>
</dbReference>
<dbReference type="InterPro" id="IPR003749">
    <property type="entry name" value="ThiS/MoaD-like"/>
</dbReference>
<evidence type="ECO:0000313" key="2">
    <source>
        <dbReference type="Proteomes" id="UP000029713"/>
    </source>
</evidence>
<dbReference type="InterPro" id="IPR016155">
    <property type="entry name" value="Mopterin_synth/thiamin_S_b"/>
</dbReference>
<dbReference type="InterPro" id="IPR010035">
    <property type="entry name" value="Thi_S"/>
</dbReference>
<organism evidence="1 2">
    <name type="scientific">Modestobacter caceresii</name>
    <dbReference type="NCBI Taxonomy" id="1522368"/>
    <lineage>
        <taxon>Bacteria</taxon>
        <taxon>Bacillati</taxon>
        <taxon>Actinomycetota</taxon>
        <taxon>Actinomycetes</taxon>
        <taxon>Geodermatophilales</taxon>
        <taxon>Geodermatophilaceae</taxon>
        <taxon>Modestobacter</taxon>
    </lineage>
</organism>
<gene>
    <name evidence="1" type="ORF">IN07_11765</name>
</gene>
<dbReference type="SUPFAM" id="SSF54285">
    <property type="entry name" value="MoaD/ThiS"/>
    <property type="match status" value="1"/>
</dbReference>
<comment type="caution">
    <text evidence="1">The sequence shown here is derived from an EMBL/GenBank/DDBJ whole genome shotgun (WGS) entry which is preliminary data.</text>
</comment>
<proteinExistence type="predicted"/>
<dbReference type="OrthoDB" id="163636at2"/>
<dbReference type="EMBL" id="JPMX01000046">
    <property type="protein sequence ID" value="KGH46543.1"/>
    <property type="molecule type" value="Genomic_DNA"/>
</dbReference>
<dbReference type="Gene3D" id="3.10.20.30">
    <property type="match status" value="1"/>
</dbReference>
<dbReference type="NCBIfam" id="TIGR01683">
    <property type="entry name" value="thiS"/>
    <property type="match status" value="1"/>
</dbReference>
<reference evidence="1 2" key="1">
    <citation type="submission" date="2014-07" db="EMBL/GenBank/DDBJ databases">
        <title>Biosystematic studies on Modestobacter strains isolated from extreme hyper-arid desert soil and from historic building.</title>
        <authorList>
            <person name="Bukarasam K."/>
            <person name="Bull A."/>
            <person name="Girard G."/>
            <person name="van Wezel G."/>
            <person name="Goodfellow M."/>
        </authorList>
    </citation>
    <scope>NUCLEOTIDE SEQUENCE [LARGE SCALE GENOMIC DNA]</scope>
    <source>
        <strain evidence="1 2">KNN45-2b</strain>
    </source>
</reference>
<name>A0A098Y6M9_9ACTN</name>
<dbReference type="Proteomes" id="UP000029713">
    <property type="component" value="Unassembled WGS sequence"/>
</dbReference>
<dbReference type="InterPro" id="IPR012675">
    <property type="entry name" value="Beta-grasp_dom_sf"/>
</dbReference>
<keyword evidence="2" id="KW-1185">Reference proteome</keyword>